<feature type="compositionally biased region" description="Polar residues" evidence="1">
    <location>
        <begin position="312"/>
        <end position="330"/>
    </location>
</feature>
<dbReference type="EMBL" id="CP111024">
    <property type="protein sequence ID" value="WAR24900.1"/>
    <property type="molecule type" value="Genomic_DNA"/>
</dbReference>
<proteinExistence type="predicted"/>
<feature type="region of interest" description="Disordered" evidence="1">
    <location>
        <begin position="221"/>
        <end position="245"/>
    </location>
</feature>
<feature type="region of interest" description="Disordered" evidence="1">
    <location>
        <begin position="49"/>
        <end position="138"/>
    </location>
</feature>
<accession>A0ABY7FSA8</accession>
<dbReference type="Proteomes" id="UP001164746">
    <property type="component" value="Chromosome 13"/>
</dbReference>
<keyword evidence="4" id="KW-1185">Reference proteome</keyword>
<feature type="region of interest" description="Disordered" evidence="1">
    <location>
        <begin position="368"/>
        <end position="403"/>
    </location>
</feature>
<evidence type="ECO:0000313" key="3">
    <source>
        <dbReference type="EMBL" id="WAR24900.1"/>
    </source>
</evidence>
<name>A0ABY7FSA8_MYAAR</name>
<evidence type="ECO:0000256" key="2">
    <source>
        <dbReference type="SAM" id="Phobius"/>
    </source>
</evidence>
<organism evidence="3 4">
    <name type="scientific">Mya arenaria</name>
    <name type="common">Soft-shell clam</name>
    <dbReference type="NCBI Taxonomy" id="6604"/>
    <lineage>
        <taxon>Eukaryota</taxon>
        <taxon>Metazoa</taxon>
        <taxon>Spiralia</taxon>
        <taxon>Lophotrochozoa</taxon>
        <taxon>Mollusca</taxon>
        <taxon>Bivalvia</taxon>
        <taxon>Autobranchia</taxon>
        <taxon>Heteroconchia</taxon>
        <taxon>Euheterodonta</taxon>
        <taxon>Imparidentia</taxon>
        <taxon>Neoheterodontei</taxon>
        <taxon>Myida</taxon>
        <taxon>Myoidea</taxon>
        <taxon>Myidae</taxon>
        <taxon>Mya</taxon>
    </lineage>
</organism>
<keyword evidence="2" id="KW-0472">Membrane</keyword>
<evidence type="ECO:0000313" key="4">
    <source>
        <dbReference type="Proteomes" id="UP001164746"/>
    </source>
</evidence>
<feature type="transmembrane region" description="Helical" evidence="2">
    <location>
        <begin position="9"/>
        <end position="27"/>
    </location>
</feature>
<reference evidence="3" key="1">
    <citation type="submission" date="2022-11" db="EMBL/GenBank/DDBJ databases">
        <title>Centuries of genome instability and evolution in soft-shell clam transmissible cancer (bioRxiv).</title>
        <authorList>
            <person name="Hart S.F.M."/>
            <person name="Yonemitsu M.A."/>
            <person name="Giersch R.M."/>
            <person name="Beal B.F."/>
            <person name="Arriagada G."/>
            <person name="Davis B.W."/>
            <person name="Ostrander E.A."/>
            <person name="Goff S.P."/>
            <person name="Metzger M.J."/>
        </authorList>
    </citation>
    <scope>NUCLEOTIDE SEQUENCE</scope>
    <source>
        <strain evidence="3">MELC-2E11</strain>
        <tissue evidence="3">Siphon/mantle</tissue>
    </source>
</reference>
<protein>
    <submittedName>
        <fullName evidence="3">Uncharacterized protein</fullName>
    </submittedName>
</protein>
<sequence length="403" mass="44610">MIKTIREFFFLKPVCCPLPFAFMLYVATIERLPRPFVVHVGLGPPPFLASHPSRMPPHGSQLPPHDPLLPPGGAQLPQREFQQPPTGPQLPSHRVCMPPRHVPHPPRGPKPPQRSQALPTRGPKLPTRGIQIPPPGPQLPSNRECMLPHVPRPPCYPKPPPRGPCLPPLDREGRTRLPPIERHVLDNGTTREFEQPNNGTAKMSFTRRNLTVPQIYAQIQQEASPRRIAASASTPETGRHTPGPVPRLDLTAITGEHPGYPLSYRPLSSAVVSIVDFQQKKNLEIHVHLYIVRHILVCSSDSSDIADANGIHSGSSSSDLTFTETDSRNATSDDETTVSTPDEWFTMVEDEEAARDPEVVQQSTLQALMPQTPAFMPRPPSTRCPDSHFQRRMSAQGITSISK</sequence>
<keyword evidence="2" id="KW-1133">Transmembrane helix</keyword>
<feature type="region of interest" description="Disordered" evidence="1">
    <location>
        <begin position="311"/>
        <end position="343"/>
    </location>
</feature>
<evidence type="ECO:0000256" key="1">
    <source>
        <dbReference type="SAM" id="MobiDB-lite"/>
    </source>
</evidence>
<gene>
    <name evidence="3" type="ORF">MAR_038569</name>
</gene>
<keyword evidence="2" id="KW-0812">Transmembrane</keyword>